<evidence type="ECO:0000313" key="1">
    <source>
        <dbReference type="EMBL" id="TSN57721.1"/>
    </source>
</evidence>
<organism evidence="1 2">
    <name type="scientific">Bagarius yarrelli</name>
    <name type="common">Goonch</name>
    <name type="synonym">Bagrus yarrelli</name>
    <dbReference type="NCBI Taxonomy" id="175774"/>
    <lineage>
        <taxon>Eukaryota</taxon>
        <taxon>Metazoa</taxon>
        <taxon>Chordata</taxon>
        <taxon>Craniata</taxon>
        <taxon>Vertebrata</taxon>
        <taxon>Euteleostomi</taxon>
        <taxon>Actinopterygii</taxon>
        <taxon>Neopterygii</taxon>
        <taxon>Teleostei</taxon>
        <taxon>Ostariophysi</taxon>
        <taxon>Siluriformes</taxon>
        <taxon>Sisoridae</taxon>
        <taxon>Sisorinae</taxon>
        <taxon>Bagarius</taxon>
    </lineage>
</organism>
<sequence length="52" mass="5540">MALVTVQRSPTPSTTSSPCVSDLARIKDTIAPGCQPRDFVSSDMFSANKPEV</sequence>
<reference evidence="1 2" key="1">
    <citation type="journal article" date="2019" name="Genome Biol. Evol.">
        <title>Whole-Genome Sequencing of the Giant Devil Catfish, Bagarius yarrelli.</title>
        <authorList>
            <person name="Jiang W."/>
            <person name="Lv Y."/>
            <person name="Cheng L."/>
            <person name="Yang K."/>
            <person name="Chao B."/>
            <person name="Wang X."/>
            <person name="Li Y."/>
            <person name="Pan X."/>
            <person name="You X."/>
            <person name="Zhang Y."/>
            <person name="Yang J."/>
            <person name="Li J."/>
            <person name="Zhang X."/>
            <person name="Liu S."/>
            <person name="Sun C."/>
            <person name="Yang J."/>
            <person name="Shi Q."/>
        </authorList>
    </citation>
    <scope>NUCLEOTIDE SEQUENCE [LARGE SCALE GENOMIC DNA]</scope>
    <source>
        <strain evidence="1">JWS20170419001</strain>
        <tissue evidence="1">Muscle</tissue>
    </source>
</reference>
<dbReference type="AlphaFoldDB" id="A0A556U7A0"/>
<proteinExistence type="predicted"/>
<keyword evidence="2" id="KW-1185">Reference proteome</keyword>
<comment type="caution">
    <text evidence="1">The sequence shown here is derived from an EMBL/GenBank/DDBJ whole genome shotgun (WGS) entry which is preliminary data.</text>
</comment>
<protein>
    <submittedName>
        <fullName evidence="1">Uncharacterized protein</fullName>
    </submittedName>
</protein>
<dbReference type="EMBL" id="VCAZ01000058">
    <property type="protein sequence ID" value="TSN57721.1"/>
    <property type="molecule type" value="Genomic_DNA"/>
</dbReference>
<gene>
    <name evidence="1" type="ORF">Baya_9051</name>
</gene>
<evidence type="ECO:0000313" key="2">
    <source>
        <dbReference type="Proteomes" id="UP000319801"/>
    </source>
</evidence>
<dbReference type="Proteomes" id="UP000319801">
    <property type="component" value="Unassembled WGS sequence"/>
</dbReference>
<name>A0A556U7A0_BAGYA</name>
<accession>A0A556U7A0</accession>